<dbReference type="Pfam" id="PF00076">
    <property type="entry name" value="RRM_1"/>
    <property type="match status" value="2"/>
</dbReference>
<dbReference type="GO" id="GO:0071013">
    <property type="term" value="C:catalytic step 2 spliceosome"/>
    <property type="evidence" value="ECO:0007669"/>
    <property type="project" value="TreeGrafter"/>
</dbReference>
<dbReference type="Gene3D" id="3.30.70.330">
    <property type="match status" value="2"/>
</dbReference>
<evidence type="ECO:0000313" key="7">
    <source>
        <dbReference type="Proteomes" id="UP001108240"/>
    </source>
</evidence>
<dbReference type="CDD" id="cd12761">
    <property type="entry name" value="RRM1_hnRNPA1"/>
    <property type="match status" value="1"/>
</dbReference>
<organism evidence="6 7">
    <name type="scientific">Cyprinus carpio carpio</name>
    <dbReference type="NCBI Taxonomy" id="630221"/>
    <lineage>
        <taxon>Eukaryota</taxon>
        <taxon>Metazoa</taxon>
        <taxon>Chordata</taxon>
        <taxon>Craniata</taxon>
        <taxon>Vertebrata</taxon>
        <taxon>Euteleostomi</taxon>
        <taxon>Actinopterygii</taxon>
        <taxon>Neopterygii</taxon>
        <taxon>Teleostei</taxon>
        <taxon>Ostariophysi</taxon>
        <taxon>Cypriniformes</taxon>
        <taxon>Cyprinidae</taxon>
        <taxon>Cyprininae</taxon>
        <taxon>Cyprinus</taxon>
    </lineage>
</organism>
<evidence type="ECO:0000313" key="6">
    <source>
        <dbReference type="Ensembl" id="ENSCCRP00000151502.1"/>
    </source>
</evidence>
<dbReference type="OMA" id="PRVMESQ"/>
<proteinExistence type="predicted"/>
<keyword evidence="7" id="KW-1185">Reference proteome</keyword>
<dbReference type="GeneTree" id="ENSGT00940000165646"/>
<dbReference type="InterPro" id="IPR000504">
    <property type="entry name" value="RRM_dom"/>
</dbReference>
<evidence type="ECO:0000256" key="1">
    <source>
        <dbReference type="ARBA" id="ARBA00022737"/>
    </source>
</evidence>
<dbReference type="Ensembl" id="ENSCCRT00000122815.1">
    <property type="protein sequence ID" value="ENSCCRP00000151502.1"/>
    <property type="gene ID" value="ENSCCRG00000050096.2"/>
</dbReference>
<dbReference type="AlphaFoldDB" id="A0A9J8B3L1"/>
<keyword evidence="2 3" id="KW-0694">RNA-binding</keyword>
<dbReference type="FunFam" id="3.30.70.330:FF:000048">
    <property type="entry name" value="Heterogeneous nuclear ribonucleoprotein a1 isoform"/>
    <property type="match status" value="1"/>
</dbReference>
<reference evidence="6" key="1">
    <citation type="submission" date="2025-08" db="UniProtKB">
        <authorList>
            <consortium name="Ensembl"/>
        </authorList>
    </citation>
    <scope>IDENTIFICATION</scope>
</reference>
<dbReference type="GO" id="GO:0003730">
    <property type="term" value="F:mRNA 3'-UTR binding"/>
    <property type="evidence" value="ECO:0007669"/>
    <property type="project" value="TreeGrafter"/>
</dbReference>
<evidence type="ECO:0000256" key="3">
    <source>
        <dbReference type="PROSITE-ProRule" id="PRU00176"/>
    </source>
</evidence>
<dbReference type="PANTHER" id="PTHR48026:SF2">
    <property type="entry name" value="HETEROGENEOUS NUCLEAR RIBONUCLEOPROTEIN A1-RELATED"/>
    <property type="match status" value="1"/>
</dbReference>
<reference evidence="6" key="2">
    <citation type="submission" date="2025-09" db="UniProtKB">
        <authorList>
            <consortium name="Ensembl"/>
        </authorList>
    </citation>
    <scope>IDENTIFICATION</scope>
</reference>
<evidence type="ECO:0000256" key="4">
    <source>
        <dbReference type="SAM" id="MobiDB-lite"/>
    </source>
</evidence>
<protein>
    <recommendedName>
        <fullName evidence="5">RRM domain-containing protein</fullName>
    </recommendedName>
</protein>
<dbReference type="InterPro" id="IPR034845">
    <property type="entry name" value="hnRNPA1_RRM1"/>
</dbReference>
<feature type="domain" description="RRM" evidence="5">
    <location>
        <begin position="14"/>
        <end position="97"/>
    </location>
</feature>
<evidence type="ECO:0000259" key="5">
    <source>
        <dbReference type="PROSITE" id="PS50102"/>
    </source>
</evidence>
<dbReference type="SMART" id="SM00360">
    <property type="entry name" value="RRM"/>
    <property type="match status" value="2"/>
</dbReference>
<dbReference type="PANTHER" id="PTHR48026">
    <property type="entry name" value="HOMOLOGOUS TO DROSOPHILA SQD (SQUID) PROTEIN"/>
    <property type="match status" value="1"/>
</dbReference>
<dbReference type="SUPFAM" id="SSF54928">
    <property type="entry name" value="RNA-binding domain, RBD"/>
    <property type="match status" value="2"/>
</dbReference>
<keyword evidence="1" id="KW-0677">Repeat</keyword>
<dbReference type="InterPro" id="IPR035979">
    <property type="entry name" value="RBD_domain_sf"/>
</dbReference>
<feature type="compositionally biased region" description="Gly residues" evidence="4">
    <location>
        <begin position="351"/>
        <end position="385"/>
    </location>
</feature>
<feature type="domain" description="RRM" evidence="5">
    <location>
        <begin position="105"/>
        <end position="184"/>
    </location>
</feature>
<feature type="region of interest" description="Disordered" evidence="4">
    <location>
        <begin position="345"/>
        <end position="385"/>
    </location>
</feature>
<dbReference type="Proteomes" id="UP001108240">
    <property type="component" value="Unplaced"/>
</dbReference>
<dbReference type="PROSITE" id="PS50102">
    <property type="entry name" value="RRM"/>
    <property type="match status" value="2"/>
</dbReference>
<dbReference type="FunFam" id="3.30.70.330:FF:001767">
    <property type="match status" value="1"/>
</dbReference>
<evidence type="ECO:0000256" key="2">
    <source>
        <dbReference type="ARBA" id="ARBA00022884"/>
    </source>
</evidence>
<dbReference type="InterPro" id="IPR012677">
    <property type="entry name" value="Nucleotide-bd_a/b_plait_sf"/>
</dbReference>
<dbReference type="GO" id="GO:0000398">
    <property type="term" value="P:mRNA splicing, via spliceosome"/>
    <property type="evidence" value="ECO:0007669"/>
    <property type="project" value="TreeGrafter"/>
</dbReference>
<name>A0A9J8B3L1_CYPCA</name>
<accession>A0A9J8B3L1</accession>
<sequence>MSKEGQPREPEQLRKLFIGGLSFETTDDSLRAHFEQWGALTDCVVMKDPNTKRSRGFGFVTYSNVTEVDAAMDARPHKVDGRLVEPKRAVSREDSNKPFAHTTVKKIFVGGIKDDTEENHLRDYFKHFGKIEAVEIMVDHKTGNKRGFAFVTFDDHDSVDRIVIQKYHTVNGHNCEVRKALSKQEMQNTGMNMRGRGGGGGGGGNFNRYGNNGGYNSDFGGGGGGGNRDGYFGRGGRGGGGGSGGYGGDSYNNGFGGGDGNYGGSPGNYGGNRGYGGGGGGGGHGYGNQGGGYGSGGGGNSGGGGYNDNYNNGNGNFGGNFGGGGGGGGNYNDFGSYNNQQSNYGPMKGNFGSGGGGGRNSGPYGGGYGGGSGGGYGGSSGGRRF</sequence>